<feature type="signal peptide" evidence="2">
    <location>
        <begin position="1"/>
        <end position="20"/>
    </location>
</feature>
<evidence type="ECO:0000313" key="4">
    <source>
        <dbReference type="Proteomes" id="UP001165590"/>
    </source>
</evidence>
<dbReference type="Proteomes" id="UP001165590">
    <property type="component" value="Unassembled WGS sequence"/>
</dbReference>
<dbReference type="EMBL" id="JAIFZO010000002">
    <property type="protein sequence ID" value="MCX4233265.1"/>
    <property type="molecule type" value="Genomic_DNA"/>
</dbReference>
<name>A0ABT3V3P5_9ACTN</name>
<evidence type="ECO:0000313" key="3">
    <source>
        <dbReference type="EMBL" id="MCX4233265.1"/>
    </source>
</evidence>
<dbReference type="RefSeq" id="WP_267026219.1">
    <property type="nucleotide sequence ID" value="NZ_JAIFZO010000002.1"/>
</dbReference>
<feature type="coiled-coil region" evidence="1">
    <location>
        <begin position="27"/>
        <end position="55"/>
    </location>
</feature>
<protein>
    <submittedName>
        <fullName evidence="3">Uncharacterized protein</fullName>
    </submittedName>
</protein>
<comment type="caution">
    <text evidence="3">The sequence shown here is derived from an EMBL/GenBank/DDBJ whole genome shotgun (WGS) entry which is preliminary data.</text>
</comment>
<accession>A0ABT3V3P5</accession>
<proteinExistence type="predicted"/>
<organism evidence="3 4">
    <name type="scientific">Streptomyces ortus</name>
    <dbReference type="NCBI Taxonomy" id="2867268"/>
    <lineage>
        <taxon>Bacteria</taxon>
        <taxon>Bacillati</taxon>
        <taxon>Actinomycetota</taxon>
        <taxon>Actinomycetes</taxon>
        <taxon>Kitasatosporales</taxon>
        <taxon>Streptomycetaceae</taxon>
        <taxon>Streptomyces</taxon>
    </lineage>
</organism>
<reference evidence="3" key="1">
    <citation type="journal article" date="2022" name="bioRxiv">
        <title>Discovery and biosynthetic assessment of Streptomyces ortus sp nov. isolated from a deep-sea sponge.</title>
        <authorList>
            <person name="Williams S.E."/>
        </authorList>
    </citation>
    <scope>NUCLEOTIDE SEQUENCE</scope>
    <source>
        <strain evidence="3">A15ISP2-DRY2</strain>
    </source>
</reference>
<feature type="chain" id="PRO_5045525121" evidence="2">
    <location>
        <begin position="21"/>
        <end position="126"/>
    </location>
</feature>
<sequence>MRTTIIVLHLWLLLASAVLTQRGATTVKRLELEYAERQRAAERRAEEHCQALEVRRTCYIKVHQVIRHYEAMLYSHMRMPWVGARPPPSAVLEAARCSVRDAYAEALIGVPDGVVHVGGGSGGGPS</sequence>
<evidence type="ECO:0000256" key="1">
    <source>
        <dbReference type="SAM" id="Coils"/>
    </source>
</evidence>
<evidence type="ECO:0000256" key="2">
    <source>
        <dbReference type="SAM" id="SignalP"/>
    </source>
</evidence>
<keyword evidence="1" id="KW-0175">Coiled coil</keyword>
<keyword evidence="4" id="KW-1185">Reference proteome</keyword>
<keyword evidence="2" id="KW-0732">Signal</keyword>
<gene>
    <name evidence="3" type="ORF">K3769_10800</name>
</gene>